<dbReference type="InterPro" id="IPR011051">
    <property type="entry name" value="RmlC_Cupin_sf"/>
</dbReference>
<dbReference type="InterPro" id="IPR025499">
    <property type="entry name" value="KdgF"/>
</dbReference>
<dbReference type="HOGENOM" id="CLU_134269_1_1_12"/>
<feature type="domain" description="Cupin type-2" evidence="1">
    <location>
        <begin position="36"/>
        <end position="99"/>
    </location>
</feature>
<evidence type="ECO:0000259" key="1">
    <source>
        <dbReference type="Pfam" id="PF07883"/>
    </source>
</evidence>
<proteinExistence type="predicted"/>
<dbReference type="SUPFAM" id="SSF51182">
    <property type="entry name" value="RmlC-like cupins"/>
    <property type="match status" value="1"/>
</dbReference>
<dbReference type="RefSeq" id="WP_013314130.1">
    <property type="nucleotide sequence ID" value="NC_014484.1"/>
</dbReference>
<dbReference type="InterPro" id="IPR014710">
    <property type="entry name" value="RmlC-like_jellyroll"/>
</dbReference>
<evidence type="ECO:0000313" key="2">
    <source>
        <dbReference type="EMBL" id="ADN02290.1"/>
    </source>
</evidence>
<dbReference type="CDD" id="cd02238">
    <property type="entry name" value="cupin_KdgF"/>
    <property type="match status" value="1"/>
</dbReference>
<dbReference type="InterPro" id="IPR013096">
    <property type="entry name" value="Cupin_2"/>
</dbReference>
<dbReference type="PANTHER" id="PTHR40112">
    <property type="entry name" value="H2HPP ISOMERASE"/>
    <property type="match status" value="1"/>
</dbReference>
<reference key="1">
    <citation type="submission" date="2009-08" db="EMBL/GenBank/DDBJ databases">
        <title>The genome sequence of Spirochaeta thermophila DSM6192.</title>
        <authorList>
            <person name="Angelov A."/>
            <person name="Mientus M."/>
            <person name="Wittenberg S."/>
            <person name="Lehmann R."/>
            <person name="Liesegang H."/>
            <person name="Daniel R."/>
            <person name="Liebl W."/>
        </authorList>
    </citation>
    <scope>NUCLEOTIDE SEQUENCE</scope>
    <source>
        <strain>DSM 6192</strain>
    </source>
</reference>
<dbReference type="eggNOG" id="COG1917">
    <property type="taxonomic scope" value="Bacteria"/>
</dbReference>
<gene>
    <name evidence="2" type="ordered locus">STHERM_c13500</name>
</gene>
<dbReference type="PANTHER" id="PTHR40112:SF1">
    <property type="entry name" value="H2HPP ISOMERASE"/>
    <property type="match status" value="1"/>
</dbReference>
<reference evidence="2 3" key="2">
    <citation type="journal article" date="2010" name="J. Bacteriol.">
        <title>Genome sequence of the polysaccharide-degrading, thermophilic anaerobe Spirochaeta thermophila DSM 6192.</title>
        <authorList>
            <person name="Angelov A."/>
            <person name="Liebl S."/>
            <person name="Ballschmiter M."/>
            <person name="Bomeke M."/>
            <person name="Lehmann R."/>
            <person name="Liesegang H."/>
            <person name="Daniel R."/>
            <person name="Liebl W."/>
        </authorList>
    </citation>
    <scope>NUCLEOTIDE SEQUENCE [LARGE SCALE GENOMIC DNA]</scope>
    <source>
        <strain evidence="3">ATCC 49972 / DSM 6192 / RI 19.B1</strain>
    </source>
</reference>
<dbReference type="Proteomes" id="UP000001296">
    <property type="component" value="Chromosome"/>
</dbReference>
<accession>E0RU69</accession>
<dbReference type="InterPro" id="IPR052535">
    <property type="entry name" value="Bacilysin_H2HPP_isomerase"/>
</dbReference>
<protein>
    <submittedName>
        <fullName evidence="2">Cupin 2, conserved barrel domain protein</fullName>
    </submittedName>
</protein>
<sequence>MNFCPGAGTTPVEVSPGVKRAVRAYGGGLMLVEVWFEGGAKAAVHSHPHEQATYVLEGRVKLTVDGEDVVLGRGDSLYIPADVPHSAEALEPTRLLDVFSPQREDFL</sequence>
<dbReference type="PaxDb" id="665571-STHERM_c13500"/>
<dbReference type="AlphaFoldDB" id="E0RU69"/>
<name>E0RU69_WINT6</name>
<evidence type="ECO:0000313" key="3">
    <source>
        <dbReference type="Proteomes" id="UP000001296"/>
    </source>
</evidence>
<organism evidence="2 3">
    <name type="scientific">Winmispira thermophila (strain ATCC 49972 / DSM 6192 / RI 19.B1)</name>
    <name type="common">Spirochaeta thermophila</name>
    <dbReference type="NCBI Taxonomy" id="665571"/>
    <lineage>
        <taxon>Bacteria</taxon>
        <taxon>Pseudomonadati</taxon>
        <taxon>Spirochaetota</taxon>
        <taxon>Spirochaetia</taxon>
        <taxon>Winmispirales</taxon>
        <taxon>Winmispiraceae</taxon>
        <taxon>Winmispira</taxon>
    </lineage>
</organism>
<dbReference type="Gene3D" id="2.60.120.10">
    <property type="entry name" value="Jelly Rolls"/>
    <property type="match status" value="1"/>
</dbReference>
<dbReference type="KEGG" id="sta:STHERM_c13500"/>
<dbReference type="Pfam" id="PF07883">
    <property type="entry name" value="Cupin_2"/>
    <property type="match status" value="1"/>
</dbReference>
<dbReference type="PIRSF" id="PIRSF029883">
    <property type="entry name" value="KdgF"/>
    <property type="match status" value="1"/>
</dbReference>
<dbReference type="EMBL" id="CP001698">
    <property type="protein sequence ID" value="ADN02290.1"/>
    <property type="molecule type" value="Genomic_DNA"/>
</dbReference>